<keyword evidence="1" id="KW-1133">Transmembrane helix</keyword>
<feature type="transmembrane region" description="Helical" evidence="1">
    <location>
        <begin position="161"/>
        <end position="178"/>
    </location>
</feature>
<keyword evidence="1" id="KW-0812">Transmembrane</keyword>
<protein>
    <submittedName>
        <fullName evidence="2">Uncharacterized protein</fullName>
    </submittedName>
</protein>
<evidence type="ECO:0000313" key="3">
    <source>
        <dbReference type="Proteomes" id="UP000791440"/>
    </source>
</evidence>
<dbReference type="EMBL" id="JH668282">
    <property type="protein sequence ID" value="KAG6440731.1"/>
    <property type="molecule type" value="Genomic_DNA"/>
</dbReference>
<keyword evidence="1" id="KW-0472">Membrane</keyword>
<name>A0A921YKC1_MANSE</name>
<organism evidence="2 3">
    <name type="scientific">Manduca sexta</name>
    <name type="common">Tobacco hawkmoth</name>
    <name type="synonym">Tobacco hornworm</name>
    <dbReference type="NCBI Taxonomy" id="7130"/>
    <lineage>
        <taxon>Eukaryota</taxon>
        <taxon>Metazoa</taxon>
        <taxon>Ecdysozoa</taxon>
        <taxon>Arthropoda</taxon>
        <taxon>Hexapoda</taxon>
        <taxon>Insecta</taxon>
        <taxon>Pterygota</taxon>
        <taxon>Neoptera</taxon>
        <taxon>Endopterygota</taxon>
        <taxon>Lepidoptera</taxon>
        <taxon>Glossata</taxon>
        <taxon>Ditrysia</taxon>
        <taxon>Bombycoidea</taxon>
        <taxon>Sphingidae</taxon>
        <taxon>Sphinginae</taxon>
        <taxon>Sphingini</taxon>
        <taxon>Manduca</taxon>
    </lineage>
</organism>
<sequence>MPIHLFIVPKYKRPQVFIEEPRRPPVPVLVNQFNREPTTVQVFHKQTPWGAKNTCLPIKQKRRCNIFRWCRRRRGYKAETVNEVVRVGRQRRRIVREVELRQRSESAPPVVIKEKRHMLKKSASVKPITKTQYATVVKKYKHKAPLADRFVNCIYRVCCQFYCYLTCVIVVIVVVVFVL</sequence>
<proteinExistence type="predicted"/>
<gene>
    <name evidence="2" type="ORF">O3G_MSEX001504</name>
</gene>
<comment type="caution">
    <text evidence="2">The sequence shown here is derived from an EMBL/GenBank/DDBJ whole genome shotgun (WGS) entry which is preliminary data.</text>
</comment>
<reference evidence="2" key="2">
    <citation type="submission" date="2020-12" db="EMBL/GenBank/DDBJ databases">
        <authorList>
            <person name="Kanost M."/>
        </authorList>
    </citation>
    <scope>NUCLEOTIDE SEQUENCE</scope>
</reference>
<accession>A0A921YKC1</accession>
<reference evidence="2" key="1">
    <citation type="journal article" date="2016" name="Insect Biochem. Mol. Biol.">
        <title>Multifaceted biological insights from a draft genome sequence of the tobacco hornworm moth, Manduca sexta.</title>
        <authorList>
            <person name="Kanost M.R."/>
            <person name="Arrese E.L."/>
            <person name="Cao X."/>
            <person name="Chen Y.R."/>
            <person name="Chellapilla S."/>
            <person name="Goldsmith M.R."/>
            <person name="Grosse-Wilde E."/>
            <person name="Heckel D.G."/>
            <person name="Herndon N."/>
            <person name="Jiang H."/>
            <person name="Papanicolaou A."/>
            <person name="Qu J."/>
            <person name="Soulages J.L."/>
            <person name="Vogel H."/>
            <person name="Walters J."/>
            <person name="Waterhouse R.M."/>
            <person name="Ahn S.J."/>
            <person name="Almeida F.C."/>
            <person name="An C."/>
            <person name="Aqrawi P."/>
            <person name="Bretschneider A."/>
            <person name="Bryant W.B."/>
            <person name="Bucks S."/>
            <person name="Chao H."/>
            <person name="Chevignon G."/>
            <person name="Christen J.M."/>
            <person name="Clarke D.F."/>
            <person name="Dittmer N.T."/>
            <person name="Ferguson L.C.F."/>
            <person name="Garavelou S."/>
            <person name="Gordon K.H.J."/>
            <person name="Gunaratna R.T."/>
            <person name="Han Y."/>
            <person name="Hauser F."/>
            <person name="He Y."/>
            <person name="Heidel-Fischer H."/>
            <person name="Hirsh A."/>
            <person name="Hu Y."/>
            <person name="Jiang H."/>
            <person name="Kalra D."/>
            <person name="Klinner C."/>
            <person name="Konig C."/>
            <person name="Kovar C."/>
            <person name="Kroll A.R."/>
            <person name="Kuwar S.S."/>
            <person name="Lee S.L."/>
            <person name="Lehman R."/>
            <person name="Li K."/>
            <person name="Li Z."/>
            <person name="Liang H."/>
            <person name="Lovelace S."/>
            <person name="Lu Z."/>
            <person name="Mansfield J.H."/>
            <person name="McCulloch K.J."/>
            <person name="Mathew T."/>
            <person name="Morton B."/>
            <person name="Muzny D.M."/>
            <person name="Neunemann D."/>
            <person name="Ongeri F."/>
            <person name="Pauchet Y."/>
            <person name="Pu L.L."/>
            <person name="Pyrousis I."/>
            <person name="Rao X.J."/>
            <person name="Redding A."/>
            <person name="Roesel C."/>
            <person name="Sanchez-Gracia A."/>
            <person name="Schaack S."/>
            <person name="Shukla A."/>
            <person name="Tetreau G."/>
            <person name="Wang Y."/>
            <person name="Xiong G.H."/>
            <person name="Traut W."/>
            <person name="Walsh T.K."/>
            <person name="Worley K.C."/>
            <person name="Wu D."/>
            <person name="Wu W."/>
            <person name="Wu Y.Q."/>
            <person name="Zhang X."/>
            <person name="Zou Z."/>
            <person name="Zucker H."/>
            <person name="Briscoe A.D."/>
            <person name="Burmester T."/>
            <person name="Clem R.J."/>
            <person name="Feyereisen R."/>
            <person name="Grimmelikhuijzen C.J.P."/>
            <person name="Hamodrakas S.J."/>
            <person name="Hansson B.S."/>
            <person name="Huguet E."/>
            <person name="Jermiin L.S."/>
            <person name="Lan Q."/>
            <person name="Lehman H.K."/>
            <person name="Lorenzen M."/>
            <person name="Merzendorfer H."/>
            <person name="Michalopoulos I."/>
            <person name="Morton D.B."/>
            <person name="Muthukrishnan S."/>
            <person name="Oakeshott J.G."/>
            <person name="Palmer W."/>
            <person name="Park Y."/>
            <person name="Passarelli A.L."/>
            <person name="Rozas J."/>
            <person name="Schwartz L.M."/>
            <person name="Smith W."/>
            <person name="Southgate A."/>
            <person name="Vilcinskas A."/>
            <person name="Vogt R."/>
            <person name="Wang P."/>
            <person name="Werren J."/>
            <person name="Yu X.Q."/>
            <person name="Zhou J.J."/>
            <person name="Brown S.J."/>
            <person name="Scherer S.E."/>
            <person name="Richards S."/>
            <person name="Blissard G.W."/>
        </authorList>
    </citation>
    <scope>NUCLEOTIDE SEQUENCE</scope>
</reference>
<dbReference type="AlphaFoldDB" id="A0A921YKC1"/>
<evidence type="ECO:0000256" key="1">
    <source>
        <dbReference type="SAM" id="Phobius"/>
    </source>
</evidence>
<keyword evidence="3" id="KW-1185">Reference proteome</keyword>
<dbReference type="Proteomes" id="UP000791440">
    <property type="component" value="Unassembled WGS sequence"/>
</dbReference>
<evidence type="ECO:0000313" key="2">
    <source>
        <dbReference type="EMBL" id="KAG6440731.1"/>
    </source>
</evidence>